<dbReference type="AlphaFoldDB" id="A0A8K0WV83"/>
<organism evidence="2 3">
    <name type="scientific">Stachybotrys elegans</name>
    <dbReference type="NCBI Taxonomy" id="80388"/>
    <lineage>
        <taxon>Eukaryota</taxon>
        <taxon>Fungi</taxon>
        <taxon>Dikarya</taxon>
        <taxon>Ascomycota</taxon>
        <taxon>Pezizomycotina</taxon>
        <taxon>Sordariomycetes</taxon>
        <taxon>Hypocreomycetidae</taxon>
        <taxon>Hypocreales</taxon>
        <taxon>Stachybotryaceae</taxon>
        <taxon>Stachybotrys</taxon>
    </lineage>
</organism>
<evidence type="ECO:0000256" key="1">
    <source>
        <dbReference type="SAM" id="MobiDB-lite"/>
    </source>
</evidence>
<feature type="compositionally biased region" description="Polar residues" evidence="1">
    <location>
        <begin position="140"/>
        <end position="151"/>
    </location>
</feature>
<sequence length="234" mass="25789">MYVCRMESSKVIAHTSGLALPAGLLEPESLLDDIEAFFSQARDTCTDWHAGTRARACRGGTGNVRRVMAVTLGTTKVEAVVRDDGRVWPGRRIQRPLKVVPSRGMTNHRGTITRCSFGNQARIPVRLDEQQQQQQQQQQKSYNNDSSSSGTMGNGFELARKGWMSTECQSMWHAGERSWNLSRTGCLFAADSSRAIPSNKRPVQLKPCLAQEPGGLGQGRDPASRFRPSGIIIT</sequence>
<evidence type="ECO:0000313" key="3">
    <source>
        <dbReference type="Proteomes" id="UP000813444"/>
    </source>
</evidence>
<feature type="compositionally biased region" description="Low complexity" evidence="1">
    <location>
        <begin position="130"/>
        <end position="139"/>
    </location>
</feature>
<dbReference type="EMBL" id="JAGPNK010000003">
    <property type="protein sequence ID" value="KAH7324798.1"/>
    <property type="molecule type" value="Genomic_DNA"/>
</dbReference>
<gene>
    <name evidence="2" type="ORF">B0I35DRAFT_170120</name>
</gene>
<name>A0A8K0WV83_9HYPO</name>
<protein>
    <submittedName>
        <fullName evidence="2">Uncharacterized protein</fullName>
    </submittedName>
</protein>
<feature type="region of interest" description="Disordered" evidence="1">
    <location>
        <begin position="211"/>
        <end position="234"/>
    </location>
</feature>
<feature type="region of interest" description="Disordered" evidence="1">
    <location>
        <begin position="127"/>
        <end position="156"/>
    </location>
</feature>
<comment type="caution">
    <text evidence="2">The sequence shown here is derived from an EMBL/GenBank/DDBJ whole genome shotgun (WGS) entry which is preliminary data.</text>
</comment>
<reference evidence="2" key="1">
    <citation type="journal article" date="2021" name="Nat. Commun.">
        <title>Genetic determinants of endophytism in the Arabidopsis root mycobiome.</title>
        <authorList>
            <person name="Mesny F."/>
            <person name="Miyauchi S."/>
            <person name="Thiergart T."/>
            <person name="Pickel B."/>
            <person name="Atanasova L."/>
            <person name="Karlsson M."/>
            <person name="Huettel B."/>
            <person name="Barry K.W."/>
            <person name="Haridas S."/>
            <person name="Chen C."/>
            <person name="Bauer D."/>
            <person name="Andreopoulos W."/>
            <person name="Pangilinan J."/>
            <person name="LaButti K."/>
            <person name="Riley R."/>
            <person name="Lipzen A."/>
            <person name="Clum A."/>
            <person name="Drula E."/>
            <person name="Henrissat B."/>
            <person name="Kohler A."/>
            <person name="Grigoriev I.V."/>
            <person name="Martin F.M."/>
            <person name="Hacquard S."/>
        </authorList>
    </citation>
    <scope>NUCLEOTIDE SEQUENCE</scope>
    <source>
        <strain evidence="2">MPI-CAGE-CH-0235</strain>
    </source>
</reference>
<keyword evidence="3" id="KW-1185">Reference proteome</keyword>
<accession>A0A8K0WV83</accession>
<evidence type="ECO:0000313" key="2">
    <source>
        <dbReference type="EMBL" id="KAH7324798.1"/>
    </source>
</evidence>
<dbReference type="Proteomes" id="UP000813444">
    <property type="component" value="Unassembled WGS sequence"/>
</dbReference>
<proteinExistence type="predicted"/>